<dbReference type="Proteomes" id="UP000231195">
    <property type="component" value="Unassembled WGS sequence"/>
</dbReference>
<gene>
    <name evidence="1" type="ORF">CO179_05450</name>
</gene>
<accession>A0A2M7X002</accession>
<reference evidence="2" key="1">
    <citation type="submission" date="2017-09" db="EMBL/GenBank/DDBJ databases">
        <title>Depth-based differentiation of microbial function through sediment-hosted aquifers and enrichment of novel symbionts in the deep terrestrial subsurface.</title>
        <authorList>
            <person name="Probst A.J."/>
            <person name="Ladd B."/>
            <person name="Jarett J.K."/>
            <person name="Geller-Mcgrath D.E."/>
            <person name="Sieber C.M.K."/>
            <person name="Emerson J.B."/>
            <person name="Anantharaman K."/>
            <person name="Thomas B.C."/>
            <person name="Malmstrom R."/>
            <person name="Stieglmeier M."/>
            <person name="Klingl A."/>
            <person name="Woyke T."/>
            <person name="Ryan C.M."/>
            <person name="Banfield J.F."/>
        </authorList>
    </citation>
    <scope>NUCLEOTIDE SEQUENCE [LARGE SCALE GENOMIC DNA]</scope>
</reference>
<proteinExistence type="predicted"/>
<evidence type="ECO:0000313" key="2">
    <source>
        <dbReference type="Proteomes" id="UP000231195"/>
    </source>
</evidence>
<protein>
    <submittedName>
        <fullName evidence="1">Uncharacterized protein</fullName>
    </submittedName>
</protein>
<evidence type="ECO:0000313" key="1">
    <source>
        <dbReference type="EMBL" id="PJA39318.1"/>
    </source>
</evidence>
<dbReference type="EMBL" id="PFWZ01000183">
    <property type="protein sequence ID" value="PJA39318.1"/>
    <property type="molecule type" value="Genomic_DNA"/>
</dbReference>
<name>A0A2M7X002_UNCKA</name>
<dbReference type="AlphaFoldDB" id="A0A2M7X002"/>
<comment type="caution">
    <text evidence="1">The sequence shown here is derived from an EMBL/GenBank/DDBJ whole genome shotgun (WGS) entry which is preliminary data.</text>
</comment>
<sequence>MTGNWLIGGHGQGLYLAIETHEVRSFNIDCEWFGRAPRPGDVYRVVKISRMSPLASRDDERIWTLEAFGLETAFVTDAYEKSDEFKDAVFAAYRKLEQQFRAVREPREEDV</sequence>
<organism evidence="1 2">
    <name type="scientific">candidate division WWE3 bacterium CG_4_9_14_3_um_filter_39_7</name>
    <dbReference type="NCBI Taxonomy" id="1975080"/>
    <lineage>
        <taxon>Bacteria</taxon>
        <taxon>Katanobacteria</taxon>
    </lineage>
</organism>